<comment type="caution">
    <text evidence="2">The sequence shown here is derived from an EMBL/GenBank/DDBJ whole genome shotgun (WGS) entry which is preliminary data.</text>
</comment>
<proteinExistence type="predicted"/>
<evidence type="ECO:0000313" key="2">
    <source>
        <dbReference type="EMBL" id="KPJ68410.1"/>
    </source>
</evidence>
<dbReference type="Proteomes" id="UP000051861">
    <property type="component" value="Unassembled WGS sequence"/>
</dbReference>
<sequence length="217" mass="25128">MTKTKKTRSKRAKKKEIRPSKQETPAVARQVIGERNRIVLAYMELGRDKTFQKLPEDQKLELIKEVLSIGDEVAGWVKAENGTKDPRKIATRLGIKIFGTDRGKAKGSEYRKGRKEIVIYRDFHEKLLREVKSPELSEHLLKFVVAHELFHHLEINRIGEIYKRYKFETWRIGPFVGKGSIKGLSDVAARAFTQSLLGLEISPQVFDYLTYIVYNLR</sequence>
<reference evidence="2 3" key="1">
    <citation type="journal article" date="2015" name="Microbiome">
        <title>Genomic resolution of linkages in carbon, nitrogen, and sulfur cycling among widespread estuary sediment bacteria.</title>
        <authorList>
            <person name="Baker B.J."/>
            <person name="Lazar C.S."/>
            <person name="Teske A.P."/>
            <person name="Dick G.J."/>
        </authorList>
    </citation>
    <scope>NUCLEOTIDE SEQUENCE [LARGE SCALE GENOMIC DNA]</scope>
    <source>
        <strain evidence="2">DG_54_3</strain>
    </source>
</reference>
<organism evidence="2 3">
    <name type="scientific">candidate division WOR-1 bacterium DG_54_3</name>
    <dbReference type="NCBI Taxonomy" id="1703775"/>
    <lineage>
        <taxon>Bacteria</taxon>
        <taxon>Bacillati</taxon>
        <taxon>Saganbacteria</taxon>
    </lineage>
</organism>
<feature type="compositionally biased region" description="Basic residues" evidence="1">
    <location>
        <begin position="1"/>
        <end position="16"/>
    </location>
</feature>
<evidence type="ECO:0000313" key="3">
    <source>
        <dbReference type="Proteomes" id="UP000051861"/>
    </source>
</evidence>
<accession>A0A0S7Y1E3</accession>
<dbReference type="AlphaFoldDB" id="A0A0S7Y1E3"/>
<dbReference type="EMBL" id="LIZX01000053">
    <property type="protein sequence ID" value="KPJ68410.1"/>
    <property type="molecule type" value="Genomic_DNA"/>
</dbReference>
<evidence type="ECO:0000256" key="1">
    <source>
        <dbReference type="SAM" id="MobiDB-lite"/>
    </source>
</evidence>
<name>A0A0S7Y1E3_UNCSA</name>
<protein>
    <submittedName>
        <fullName evidence="2">Uncharacterized protein</fullName>
    </submittedName>
</protein>
<gene>
    <name evidence="2" type="ORF">AMJ44_06520</name>
</gene>
<feature type="region of interest" description="Disordered" evidence="1">
    <location>
        <begin position="1"/>
        <end position="27"/>
    </location>
</feature>